<protein>
    <submittedName>
        <fullName evidence="1">Uncharacterized protein</fullName>
    </submittedName>
</protein>
<evidence type="ECO:0000313" key="2">
    <source>
        <dbReference type="Proteomes" id="UP000199615"/>
    </source>
</evidence>
<evidence type="ECO:0000313" key="1">
    <source>
        <dbReference type="EMBL" id="SEP02167.1"/>
    </source>
</evidence>
<keyword evidence="2" id="KW-1185">Reference proteome</keyword>
<dbReference type="OrthoDB" id="7433274at2"/>
<sequence>MGIEFIRNASGKPYTKRWARGIDRIRTPTLMDVSMSEESRTLTAKLTAKGAACQGATVLIQSKGADLVVFDGLRQVASIPNAPPSVRAAVDARQGMAPAVVERVGILGATAEIKLK</sequence>
<dbReference type="RefSeq" id="WP_092684677.1">
    <property type="nucleotide sequence ID" value="NZ_FODT01000007.1"/>
</dbReference>
<dbReference type="EMBL" id="FODT01000007">
    <property type="protein sequence ID" value="SEP02167.1"/>
    <property type="molecule type" value="Genomic_DNA"/>
</dbReference>
<dbReference type="AlphaFoldDB" id="A0A1H8UGK7"/>
<name>A0A1H8UGK7_9BRAD</name>
<reference evidence="2" key="1">
    <citation type="submission" date="2016-10" db="EMBL/GenBank/DDBJ databases">
        <authorList>
            <person name="Varghese N."/>
            <person name="Submissions S."/>
        </authorList>
    </citation>
    <scope>NUCLEOTIDE SEQUENCE [LARGE SCALE GENOMIC DNA]</scope>
    <source>
        <strain evidence="2">DSM 123</strain>
    </source>
</reference>
<dbReference type="Proteomes" id="UP000199615">
    <property type="component" value="Unassembled WGS sequence"/>
</dbReference>
<proteinExistence type="predicted"/>
<accession>A0A1H8UGK7</accession>
<gene>
    <name evidence="1" type="ORF">SAMN05444123_10735</name>
</gene>
<organism evidence="1 2">
    <name type="scientific">Rhodopseudomonas pseudopalustris</name>
    <dbReference type="NCBI Taxonomy" id="1513892"/>
    <lineage>
        <taxon>Bacteria</taxon>
        <taxon>Pseudomonadati</taxon>
        <taxon>Pseudomonadota</taxon>
        <taxon>Alphaproteobacteria</taxon>
        <taxon>Hyphomicrobiales</taxon>
        <taxon>Nitrobacteraceae</taxon>
        <taxon>Rhodopseudomonas</taxon>
    </lineage>
</organism>